<dbReference type="SUPFAM" id="SSF69012">
    <property type="entry name" value="alpha-ketoacid dehydrogenase kinase, N-terminal domain"/>
    <property type="match status" value="1"/>
</dbReference>
<feature type="compositionally biased region" description="Basic and acidic residues" evidence="9">
    <location>
        <begin position="108"/>
        <end position="118"/>
    </location>
</feature>
<evidence type="ECO:0000256" key="7">
    <source>
        <dbReference type="ARBA" id="ARBA00048201"/>
    </source>
</evidence>
<dbReference type="AlphaFoldDB" id="A0A8E2EBN6"/>
<dbReference type="PANTHER" id="PTHR11947:SF3">
    <property type="entry name" value="[PYRUVATE DEHYDROGENASE (ACETYL-TRANSFERRING)] KINASE, MITOCHONDRIAL"/>
    <property type="match status" value="1"/>
</dbReference>
<dbReference type="InterPro" id="IPR039028">
    <property type="entry name" value="BCKD/PDK"/>
</dbReference>
<evidence type="ECO:0000256" key="6">
    <source>
        <dbReference type="ARBA" id="ARBA00023128"/>
    </source>
</evidence>
<dbReference type="Pfam" id="PF02518">
    <property type="entry name" value="HATPase_c"/>
    <property type="match status" value="1"/>
</dbReference>
<keyword evidence="12" id="KW-1185">Reference proteome</keyword>
<evidence type="ECO:0000256" key="3">
    <source>
        <dbReference type="ARBA" id="ARBA00022741"/>
    </source>
</evidence>
<organism evidence="11 12">
    <name type="scientific">Lepidopterella palustris CBS 459.81</name>
    <dbReference type="NCBI Taxonomy" id="1314670"/>
    <lineage>
        <taxon>Eukaryota</taxon>
        <taxon>Fungi</taxon>
        <taxon>Dikarya</taxon>
        <taxon>Ascomycota</taxon>
        <taxon>Pezizomycotina</taxon>
        <taxon>Dothideomycetes</taxon>
        <taxon>Pleosporomycetidae</taxon>
        <taxon>Mytilinidiales</taxon>
        <taxon>Argynnaceae</taxon>
        <taxon>Lepidopterella</taxon>
    </lineage>
</organism>
<dbReference type="Gene3D" id="3.30.565.10">
    <property type="entry name" value="Histidine kinase-like ATPase, C-terminal domain"/>
    <property type="match status" value="1"/>
</dbReference>
<evidence type="ECO:0000256" key="5">
    <source>
        <dbReference type="ARBA" id="ARBA00022840"/>
    </source>
</evidence>
<dbReference type="GO" id="GO:0004740">
    <property type="term" value="F:pyruvate dehydrogenase (acetyl-transferring) kinase activity"/>
    <property type="evidence" value="ECO:0007669"/>
    <property type="project" value="UniProtKB-EC"/>
</dbReference>
<dbReference type="GO" id="GO:0010906">
    <property type="term" value="P:regulation of glucose metabolic process"/>
    <property type="evidence" value="ECO:0007669"/>
    <property type="project" value="TreeGrafter"/>
</dbReference>
<keyword evidence="3 8" id="KW-0547">Nucleotide-binding</keyword>
<dbReference type="InterPro" id="IPR004358">
    <property type="entry name" value="Sig_transdc_His_kin-like_C"/>
</dbReference>
<name>A0A8E2EBN6_9PEZI</name>
<evidence type="ECO:0000313" key="11">
    <source>
        <dbReference type="EMBL" id="OCK80850.1"/>
    </source>
</evidence>
<dbReference type="InterPro" id="IPR018955">
    <property type="entry name" value="BCDHK/PDK_N"/>
</dbReference>
<feature type="compositionally biased region" description="Basic and acidic residues" evidence="9">
    <location>
        <begin position="137"/>
        <end position="153"/>
    </location>
</feature>
<dbReference type="Pfam" id="PF10436">
    <property type="entry name" value="BCDHK_Adom3"/>
    <property type="match status" value="1"/>
</dbReference>
<dbReference type="Gene3D" id="1.20.140.20">
    <property type="entry name" value="Alpha-ketoacid/pyruvate dehydrogenase kinase, N-terminal domain"/>
    <property type="match status" value="2"/>
</dbReference>
<evidence type="ECO:0000256" key="9">
    <source>
        <dbReference type="SAM" id="MobiDB-lite"/>
    </source>
</evidence>
<dbReference type="InterPro" id="IPR005467">
    <property type="entry name" value="His_kinase_dom"/>
</dbReference>
<comment type="subcellular location">
    <subcellularLocation>
        <location evidence="8">Mitochondrion matrix</location>
    </subcellularLocation>
</comment>
<dbReference type="PRINTS" id="PR00344">
    <property type="entry name" value="BCTRLSENSOR"/>
</dbReference>
<evidence type="ECO:0000256" key="8">
    <source>
        <dbReference type="RuleBase" id="RU366032"/>
    </source>
</evidence>
<feature type="region of interest" description="Disordered" evidence="9">
    <location>
        <begin position="108"/>
        <end position="157"/>
    </location>
</feature>
<dbReference type="PANTHER" id="PTHR11947">
    <property type="entry name" value="PYRUVATE DEHYDROGENASE KINASE"/>
    <property type="match status" value="1"/>
</dbReference>
<dbReference type="SUPFAM" id="SSF55874">
    <property type="entry name" value="ATPase domain of HSP90 chaperone/DNA topoisomerase II/histidine kinase"/>
    <property type="match status" value="1"/>
</dbReference>
<dbReference type="GO" id="GO:0005524">
    <property type="term" value="F:ATP binding"/>
    <property type="evidence" value="ECO:0007669"/>
    <property type="project" value="UniProtKB-UniRule"/>
</dbReference>
<dbReference type="GO" id="GO:0005759">
    <property type="term" value="C:mitochondrial matrix"/>
    <property type="evidence" value="ECO:0007669"/>
    <property type="project" value="UniProtKB-SubCell"/>
</dbReference>
<protein>
    <recommendedName>
        <fullName evidence="8">Protein-serine/threonine kinase</fullName>
        <ecNumber evidence="8">2.7.11.-</ecNumber>
    </recommendedName>
</protein>
<comment type="catalytic activity">
    <reaction evidence="7">
        <text>L-seryl-[pyruvate dehydrogenase E1 alpha subunit] + ATP = O-phospho-L-seryl-[pyruvate dehydrogenase E1 alpha subunit] + ADP + H(+)</text>
        <dbReference type="Rhea" id="RHEA:23052"/>
        <dbReference type="Rhea" id="RHEA-COMP:13689"/>
        <dbReference type="Rhea" id="RHEA-COMP:13690"/>
        <dbReference type="ChEBI" id="CHEBI:15378"/>
        <dbReference type="ChEBI" id="CHEBI:29999"/>
        <dbReference type="ChEBI" id="CHEBI:30616"/>
        <dbReference type="ChEBI" id="CHEBI:83421"/>
        <dbReference type="ChEBI" id="CHEBI:456216"/>
        <dbReference type="EC" id="2.7.11.2"/>
    </reaction>
</comment>
<keyword evidence="2 8" id="KW-0808">Transferase</keyword>
<dbReference type="EC" id="2.7.11.-" evidence="8"/>
<feature type="compositionally biased region" description="Polar residues" evidence="9">
    <location>
        <begin position="119"/>
        <end position="133"/>
    </location>
</feature>
<dbReference type="InterPro" id="IPR036890">
    <property type="entry name" value="HATPase_C_sf"/>
</dbReference>
<evidence type="ECO:0000259" key="10">
    <source>
        <dbReference type="PROSITE" id="PS50109"/>
    </source>
</evidence>
<evidence type="ECO:0000256" key="1">
    <source>
        <dbReference type="ARBA" id="ARBA00006155"/>
    </source>
</evidence>
<dbReference type="InterPro" id="IPR003594">
    <property type="entry name" value="HATPase_dom"/>
</dbReference>
<keyword evidence="11" id="KW-0670">Pyruvate</keyword>
<keyword evidence="5 8" id="KW-0067">ATP-binding</keyword>
<gene>
    <name evidence="11" type="ORF">K432DRAFT_296808</name>
</gene>
<comment type="similarity">
    <text evidence="1 8">Belongs to the PDK/BCKDK protein kinase family.</text>
</comment>
<dbReference type="InterPro" id="IPR036784">
    <property type="entry name" value="AK/P_DHK_N_sf"/>
</dbReference>
<dbReference type="SMART" id="SM00387">
    <property type="entry name" value="HATPase_c"/>
    <property type="match status" value="1"/>
</dbReference>
<evidence type="ECO:0000256" key="4">
    <source>
        <dbReference type="ARBA" id="ARBA00022777"/>
    </source>
</evidence>
<reference evidence="11 12" key="1">
    <citation type="journal article" date="2016" name="Nat. Commun.">
        <title>Ectomycorrhizal ecology is imprinted in the genome of the dominant symbiotic fungus Cenococcum geophilum.</title>
        <authorList>
            <consortium name="DOE Joint Genome Institute"/>
            <person name="Peter M."/>
            <person name="Kohler A."/>
            <person name="Ohm R.A."/>
            <person name="Kuo A."/>
            <person name="Krutzmann J."/>
            <person name="Morin E."/>
            <person name="Arend M."/>
            <person name="Barry K.W."/>
            <person name="Binder M."/>
            <person name="Choi C."/>
            <person name="Clum A."/>
            <person name="Copeland A."/>
            <person name="Grisel N."/>
            <person name="Haridas S."/>
            <person name="Kipfer T."/>
            <person name="LaButti K."/>
            <person name="Lindquist E."/>
            <person name="Lipzen A."/>
            <person name="Maire R."/>
            <person name="Meier B."/>
            <person name="Mihaltcheva S."/>
            <person name="Molinier V."/>
            <person name="Murat C."/>
            <person name="Poggeler S."/>
            <person name="Quandt C.A."/>
            <person name="Sperisen C."/>
            <person name="Tritt A."/>
            <person name="Tisserant E."/>
            <person name="Crous P.W."/>
            <person name="Henrissat B."/>
            <person name="Nehls U."/>
            <person name="Egli S."/>
            <person name="Spatafora J.W."/>
            <person name="Grigoriev I.V."/>
            <person name="Martin F.M."/>
        </authorList>
    </citation>
    <scope>NUCLEOTIDE SEQUENCE [LARGE SCALE GENOMIC DNA]</scope>
    <source>
        <strain evidence="11 12">CBS 459.81</strain>
    </source>
</reference>
<sequence>MSWKATEKLLDTIKHYSNFPATGVSLRQMVQFGEKPSTGTLFRASQFLSEELPIRLAHRVQELNDLPDGLNEMPSIRRVQDWYAQSFEELTTLSRPHLSSDVRERLLRPARRNGKDSKILSQTTQNPSVQRGQYKSAPDRNGNDDGNRNDRRISSSRRYYAAADDGMEWPPELSAYNIKFAEALERIKRRHDSVVTTVAQGILEYKRKRQRMQIDHNIQAFLDRFYMSRIGIRMLIGQHIALTDQRQRSDPNYVGIICTKTNVRDLAQEAIENARFVCEDHYGLFDAPKVQLVCNPDISFMYVPGHLSHMLFETLKNSLRAVVETHGQDKEEFPVTKVIVAEGKEDITIKISDEGGGIPRSAIPLVWTYMYTTVDQTPSLDPDFNKSDFKAPMAGFGYGLPISRLYARYFGGDLKLISMEGYGTDVYLHLNRLSSSSEPLQ</sequence>
<evidence type="ECO:0000313" key="12">
    <source>
        <dbReference type="Proteomes" id="UP000250266"/>
    </source>
</evidence>
<keyword evidence="4 8" id="KW-0418">Kinase</keyword>
<dbReference type="EMBL" id="KV744943">
    <property type="protein sequence ID" value="OCK80850.1"/>
    <property type="molecule type" value="Genomic_DNA"/>
</dbReference>
<dbReference type="PROSITE" id="PS50109">
    <property type="entry name" value="HIS_KIN"/>
    <property type="match status" value="1"/>
</dbReference>
<proteinExistence type="inferred from homology"/>
<keyword evidence="6 8" id="KW-0496">Mitochondrion</keyword>
<evidence type="ECO:0000256" key="2">
    <source>
        <dbReference type="ARBA" id="ARBA00022679"/>
    </source>
</evidence>
<dbReference type="FunFam" id="3.30.565.10:FF:000065">
    <property type="entry name" value="[Pyruvate dehydrogenase (Acetyl-transferring)] kinase mitochondrial"/>
    <property type="match status" value="1"/>
</dbReference>
<dbReference type="Proteomes" id="UP000250266">
    <property type="component" value="Unassembled WGS sequence"/>
</dbReference>
<dbReference type="CDD" id="cd16929">
    <property type="entry name" value="HATPase_PDK-like"/>
    <property type="match status" value="1"/>
</dbReference>
<accession>A0A8E2EBN6</accession>
<feature type="domain" description="Histidine kinase" evidence="10">
    <location>
        <begin position="307"/>
        <end position="434"/>
    </location>
</feature>
<dbReference type="OrthoDB" id="241648at2759"/>